<dbReference type="SMART" id="SM00530">
    <property type="entry name" value="HTH_XRE"/>
    <property type="match status" value="1"/>
</dbReference>
<dbReference type="InterPro" id="IPR010982">
    <property type="entry name" value="Lambda_DNA-bd_dom_sf"/>
</dbReference>
<dbReference type="InterPro" id="IPR001387">
    <property type="entry name" value="Cro/C1-type_HTH"/>
</dbReference>
<dbReference type="Pfam" id="PF19054">
    <property type="entry name" value="DUF5753"/>
    <property type="match status" value="1"/>
</dbReference>
<dbReference type="AlphaFoldDB" id="A0A1E7JS95"/>
<keyword evidence="4" id="KW-1185">Reference proteome</keyword>
<organism evidence="3 4">
    <name type="scientific">Streptomyces abyssalis</name>
    <dbReference type="NCBI Taxonomy" id="933944"/>
    <lineage>
        <taxon>Bacteria</taxon>
        <taxon>Bacillati</taxon>
        <taxon>Actinomycetota</taxon>
        <taxon>Actinomycetes</taxon>
        <taxon>Kitasatosporales</taxon>
        <taxon>Streptomycetaceae</taxon>
        <taxon>Streptomyces</taxon>
    </lineage>
</organism>
<feature type="domain" description="HTH cro/C1-type" evidence="2">
    <location>
        <begin position="34"/>
        <end position="87"/>
    </location>
</feature>
<dbReference type="Pfam" id="PF13560">
    <property type="entry name" value="HTH_31"/>
    <property type="match status" value="1"/>
</dbReference>
<dbReference type="GO" id="GO:0003677">
    <property type="term" value="F:DNA binding"/>
    <property type="evidence" value="ECO:0007669"/>
    <property type="project" value="UniProtKB-KW"/>
</dbReference>
<evidence type="ECO:0000256" key="1">
    <source>
        <dbReference type="SAM" id="MobiDB-lite"/>
    </source>
</evidence>
<sequence length="286" mass="31363">MPMTHGDGEQGEGAGAGPEAEPGTGVVVAFGRQLKLLRTQAGLDRAEFGKRTGYAPQSVASFEQGRRIPPPRLIDRADEVLGAGGVLTALKEELARAQYPAFFRDMARLEAGAVGLCVYATHAVPGLLQTAEYAQAVFRMQRPLLDDEVIEQRLAARMARQEILTRRPAPLLSFIVEEVVLRKPIGGRRVLRGQLEQILLAGQKRHVEVQVMPTAREDHAGLGGPFNLIDTSEGQRIAYTEVQDDSRMYTGQRKVHELEARYSILRSQGLTPSESLAFIEDLLGVE</sequence>
<proteinExistence type="predicted"/>
<dbReference type="PATRIC" id="fig|933944.5.peg.1750"/>
<feature type="region of interest" description="Disordered" evidence="1">
    <location>
        <begin position="1"/>
        <end position="22"/>
    </location>
</feature>
<dbReference type="OrthoDB" id="3669136at2"/>
<keyword evidence="3" id="KW-0238">DNA-binding</keyword>
<accession>A0A1E7JS95</accession>
<protein>
    <submittedName>
        <fullName evidence="3">DNA-binding protein</fullName>
    </submittedName>
</protein>
<dbReference type="STRING" id="933944.AN215_04555"/>
<reference evidence="3 4" key="1">
    <citation type="journal article" date="2016" name="Front. Microbiol.">
        <title>Comparative Genomics Analysis of Streptomyces Species Reveals Their Adaptation to the Marine Environment and Their Diversity at the Genomic Level.</title>
        <authorList>
            <person name="Tian X."/>
            <person name="Zhang Z."/>
            <person name="Yang T."/>
            <person name="Chen M."/>
            <person name="Li J."/>
            <person name="Chen F."/>
            <person name="Yang J."/>
            <person name="Li W."/>
            <person name="Zhang B."/>
            <person name="Zhang Z."/>
            <person name="Wu J."/>
            <person name="Zhang C."/>
            <person name="Long L."/>
            <person name="Xiao J."/>
        </authorList>
    </citation>
    <scope>NUCLEOTIDE SEQUENCE [LARGE SCALE GENOMIC DNA]</scope>
    <source>
        <strain evidence="3 4">SCSIO 10390</strain>
    </source>
</reference>
<evidence type="ECO:0000259" key="2">
    <source>
        <dbReference type="PROSITE" id="PS50943"/>
    </source>
</evidence>
<name>A0A1E7JS95_9ACTN</name>
<gene>
    <name evidence="3" type="ORF">AN215_04555</name>
</gene>
<dbReference type="PROSITE" id="PS50943">
    <property type="entry name" value="HTH_CROC1"/>
    <property type="match status" value="1"/>
</dbReference>
<dbReference type="Gene3D" id="1.10.260.40">
    <property type="entry name" value="lambda repressor-like DNA-binding domains"/>
    <property type="match status" value="1"/>
</dbReference>
<dbReference type="CDD" id="cd00093">
    <property type="entry name" value="HTH_XRE"/>
    <property type="match status" value="1"/>
</dbReference>
<dbReference type="InterPro" id="IPR043917">
    <property type="entry name" value="DUF5753"/>
</dbReference>
<evidence type="ECO:0000313" key="3">
    <source>
        <dbReference type="EMBL" id="OEU91775.1"/>
    </source>
</evidence>
<dbReference type="SUPFAM" id="SSF47413">
    <property type="entry name" value="lambda repressor-like DNA-binding domains"/>
    <property type="match status" value="1"/>
</dbReference>
<dbReference type="EMBL" id="LJGT01000037">
    <property type="protein sequence ID" value="OEU91775.1"/>
    <property type="molecule type" value="Genomic_DNA"/>
</dbReference>
<comment type="caution">
    <text evidence="3">The sequence shown here is derived from an EMBL/GenBank/DDBJ whole genome shotgun (WGS) entry which is preliminary data.</text>
</comment>
<dbReference type="Proteomes" id="UP000176087">
    <property type="component" value="Unassembled WGS sequence"/>
</dbReference>
<evidence type="ECO:0000313" key="4">
    <source>
        <dbReference type="Proteomes" id="UP000176087"/>
    </source>
</evidence>